<gene>
    <name evidence="1" type="ORF">MKQ68_02470</name>
</gene>
<organism evidence="1 2">
    <name type="scientific">Chitinophaga horti</name>
    <dbReference type="NCBI Taxonomy" id="2920382"/>
    <lineage>
        <taxon>Bacteria</taxon>
        <taxon>Pseudomonadati</taxon>
        <taxon>Bacteroidota</taxon>
        <taxon>Chitinophagia</taxon>
        <taxon>Chitinophagales</taxon>
        <taxon>Chitinophagaceae</taxon>
        <taxon>Chitinophaga</taxon>
    </lineage>
</organism>
<protein>
    <recommendedName>
        <fullName evidence="3">TIGR04255 family protein</fullName>
    </recommendedName>
</protein>
<proteinExistence type="predicted"/>
<dbReference type="Proteomes" id="UP001162741">
    <property type="component" value="Chromosome"/>
</dbReference>
<sequence length="244" mass="28138">MDVQNIRYQVALFGSYEDITPSLDNIQYFLDAFKDKGLLPSYYSEIRHGENQFGQNANRFQLISTDRGVQIIFGVERIDIYQTNVNVGTMEMPDKSTFIKETIEMIARINSKFNKTHKRIGFVTQTAITSIDLRSFTDKALNTLPFLKQKPPVECVHKIVVRDTINIPATERLNISVESLWQKAMMRKNNQDVMVDGLLTIVDINTHQDNHGYRFSQENIVSFLEQVLTTEEKIVSEHIQTLSE</sequence>
<dbReference type="RefSeq" id="WP_244836948.1">
    <property type="nucleotide sequence ID" value="NZ_CP107006.1"/>
</dbReference>
<evidence type="ECO:0008006" key="3">
    <source>
        <dbReference type="Google" id="ProtNLM"/>
    </source>
</evidence>
<evidence type="ECO:0000313" key="1">
    <source>
        <dbReference type="EMBL" id="UYQ93958.1"/>
    </source>
</evidence>
<name>A0ABY6J302_9BACT</name>
<reference evidence="1" key="1">
    <citation type="submission" date="2022-10" db="EMBL/GenBank/DDBJ databases">
        <title>Chitinophaga sp. nov., isolated from soil.</title>
        <authorList>
            <person name="Jeon C.O."/>
        </authorList>
    </citation>
    <scope>NUCLEOTIDE SEQUENCE</scope>
    <source>
        <strain evidence="1">R8</strain>
    </source>
</reference>
<dbReference type="EMBL" id="CP107006">
    <property type="protein sequence ID" value="UYQ93958.1"/>
    <property type="molecule type" value="Genomic_DNA"/>
</dbReference>
<keyword evidence="2" id="KW-1185">Reference proteome</keyword>
<evidence type="ECO:0000313" key="2">
    <source>
        <dbReference type="Proteomes" id="UP001162741"/>
    </source>
</evidence>
<accession>A0ABY6J302</accession>